<dbReference type="Pfam" id="PF22977">
    <property type="entry name" value="WHD"/>
    <property type="match status" value="1"/>
</dbReference>
<evidence type="ECO:0000256" key="4">
    <source>
        <dbReference type="SAM" id="MobiDB-lite"/>
    </source>
</evidence>
<dbReference type="SMART" id="SM00382">
    <property type="entry name" value="AAA"/>
    <property type="match status" value="2"/>
</dbReference>
<feature type="domain" description="AAA+ ATPase" evidence="5">
    <location>
        <begin position="901"/>
        <end position="1033"/>
    </location>
</feature>
<name>A0AAV7K9N4_9METZ</name>
<keyword evidence="2" id="KW-0547">Nucleotide-binding</keyword>
<protein>
    <recommendedName>
        <fullName evidence="5">AAA+ ATPase domain-containing protein</fullName>
    </recommendedName>
</protein>
<evidence type="ECO:0000256" key="1">
    <source>
        <dbReference type="ARBA" id="ARBA00006914"/>
    </source>
</evidence>
<evidence type="ECO:0000256" key="2">
    <source>
        <dbReference type="ARBA" id="ARBA00022741"/>
    </source>
</evidence>
<sequence length="1119" mass="126362">MSVATSKGVDKSPMEDIINLPFDAFVEHIQIHHAQVHKLFSLAHLKVLQLDPNTPYKEDNIHETFIRYYGNFFYFKHIQSYLQTSAQNKLCKPPTKVLAGIDFSQFDNMVLGLKKVCAKLEHILKSKLNKTEEEMGEKALPRVIKLNRKYNLSDKESLALIFTTCIAVCQEGTPNNWAMGRNLLDYLQPYQSALCKACDMTTTDFLHFLDQDRPIIQQGIFPEIQTNYTLNCTLNMDEVVLKGIIGAHLRTSEFMKLEQTSLAEIIAVEEGNEQYRDLCALSKGLAPSLMGDKDRVPTISDKDLPEKMDIVSDKGSHTSSGSKSATDRIPFSDLSELPPELLELDPDDNDLATLLRRERLLEEHKKKMIEKARTEGGEATEEVKDAPELSDDIVLDTDKLTPYKTDLEYLDDNFQLISLMLKIKGLEKRIEQEALYDENFKDVRTHRQKRESEYKTKVQSRKCEKRLELTRQTGSWIPRLERLVISRGLCPFEKNLVLTLIGSIIQPNKINNCGDMNPYATSSSTSFSVGELLRLFCTSLTEQIKHRTFFYKNAKLVREGMIVVHDVGITGDPSSAKVEVDRRMLDFSVGLDTEFSEVVEGSHLYFPKTKFNNVILSGEQKELILSTVSNFDTYRRCRKKLGLDDIITYGAGLVLLFHGPPGTGKTMMANALANRLERKVLLINFPSLGSMSAGENFKFIFREAKINDAILFFDECEGIFESREKGGHNINLLLTEIERHDGLMIMATNRPYDLDEAMHRRITIALEFPKPDHILRKEIWGSHIPASMKLADDVDLSELALRFELTGGFIKNSILSALSIAVSREGDTPYVCQDDLLKGASLQLRGRLRMKDFDRRVIPSVGLDEVVVNDNILSSLKEIVQYEKARAVLFGQWGFGKTASRGLAVLMHGKPGTGKSHSAEAIGYEVGKPLKVVNCGELLSKWVGESSKNIDSLFEESKNMDAILLFDDCDGLFGSRTSMGSSTDRYANVDVGVLLYHIERFPGIVIMTTNVIENLDKAFYRRFRYMLHFETPNQSDRAKLWKLLIPKETPVKDKIDFNALSAHEMTGGSIKNCIFRAAAKAALRSVPERMITTDDLIKAAVAELNKANRNLGDIKNIYS</sequence>
<proteinExistence type="inferred from homology"/>
<keyword evidence="7" id="KW-1185">Reference proteome</keyword>
<feature type="domain" description="AAA+ ATPase" evidence="5">
    <location>
        <begin position="651"/>
        <end position="772"/>
    </location>
</feature>
<dbReference type="CDD" id="cd19481">
    <property type="entry name" value="RecA-like_protease"/>
    <property type="match status" value="1"/>
</dbReference>
<comment type="similarity">
    <text evidence="1">Belongs to the AAA ATPase family.</text>
</comment>
<dbReference type="Proteomes" id="UP001165289">
    <property type="component" value="Unassembled WGS sequence"/>
</dbReference>
<dbReference type="Pfam" id="PF00004">
    <property type="entry name" value="AAA"/>
    <property type="match status" value="2"/>
</dbReference>
<dbReference type="PANTHER" id="PTHR23073">
    <property type="entry name" value="26S PROTEASOME REGULATORY SUBUNIT"/>
    <property type="match status" value="1"/>
</dbReference>
<dbReference type="InterPro" id="IPR027417">
    <property type="entry name" value="P-loop_NTPase"/>
</dbReference>
<reference evidence="6 7" key="1">
    <citation type="journal article" date="2023" name="BMC Biol.">
        <title>The compact genome of the sponge Oopsacas minuta (Hexactinellida) is lacking key metazoan core genes.</title>
        <authorList>
            <person name="Santini S."/>
            <person name="Schenkelaars Q."/>
            <person name="Jourda C."/>
            <person name="Duchesne M."/>
            <person name="Belahbib H."/>
            <person name="Rocher C."/>
            <person name="Selva M."/>
            <person name="Riesgo A."/>
            <person name="Vervoort M."/>
            <person name="Leys S.P."/>
            <person name="Kodjabachian L."/>
            <person name="Le Bivic A."/>
            <person name="Borchiellini C."/>
            <person name="Claverie J.M."/>
            <person name="Renard E."/>
        </authorList>
    </citation>
    <scope>NUCLEOTIDE SEQUENCE [LARGE SCALE GENOMIC DNA]</scope>
    <source>
        <strain evidence="6">SPO-2</strain>
    </source>
</reference>
<dbReference type="Gene3D" id="3.40.50.300">
    <property type="entry name" value="P-loop containing nucleotide triphosphate hydrolases"/>
    <property type="match status" value="2"/>
</dbReference>
<dbReference type="InterPro" id="IPR050221">
    <property type="entry name" value="26S_Proteasome_ATPase"/>
</dbReference>
<evidence type="ECO:0000256" key="3">
    <source>
        <dbReference type="ARBA" id="ARBA00022840"/>
    </source>
</evidence>
<organism evidence="6 7">
    <name type="scientific">Oopsacas minuta</name>
    <dbReference type="NCBI Taxonomy" id="111878"/>
    <lineage>
        <taxon>Eukaryota</taxon>
        <taxon>Metazoa</taxon>
        <taxon>Porifera</taxon>
        <taxon>Hexactinellida</taxon>
        <taxon>Hexasterophora</taxon>
        <taxon>Lyssacinosida</taxon>
        <taxon>Leucopsacidae</taxon>
        <taxon>Oopsacas</taxon>
    </lineage>
</organism>
<dbReference type="InterPro" id="IPR054472">
    <property type="entry name" value="WHD"/>
</dbReference>
<dbReference type="SUPFAM" id="SSF52540">
    <property type="entry name" value="P-loop containing nucleoside triphosphate hydrolases"/>
    <property type="match status" value="2"/>
</dbReference>
<feature type="region of interest" description="Disordered" evidence="4">
    <location>
        <begin position="309"/>
        <end position="331"/>
    </location>
</feature>
<dbReference type="GO" id="GO:0016887">
    <property type="term" value="F:ATP hydrolysis activity"/>
    <property type="evidence" value="ECO:0007669"/>
    <property type="project" value="InterPro"/>
</dbReference>
<evidence type="ECO:0000259" key="5">
    <source>
        <dbReference type="SMART" id="SM00382"/>
    </source>
</evidence>
<dbReference type="AlphaFoldDB" id="A0AAV7K9N4"/>
<dbReference type="EMBL" id="JAKMXF010000110">
    <property type="protein sequence ID" value="KAI6657958.1"/>
    <property type="molecule type" value="Genomic_DNA"/>
</dbReference>
<dbReference type="GO" id="GO:0005524">
    <property type="term" value="F:ATP binding"/>
    <property type="evidence" value="ECO:0007669"/>
    <property type="project" value="UniProtKB-KW"/>
</dbReference>
<gene>
    <name evidence="6" type="ORF">LOD99_15675</name>
</gene>
<dbReference type="InterPro" id="IPR003959">
    <property type="entry name" value="ATPase_AAA_core"/>
</dbReference>
<evidence type="ECO:0000313" key="6">
    <source>
        <dbReference type="EMBL" id="KAI6657958.1"/>
    </source>
</evidence>
<keyword evidence="3" id="KW-0067">ATP-binding</keyword>
<accession>A0AAV7K9N4</accession>
<comment type="caution">
    <text evidence="6">The sequence shown here is derived from an EMBL/GenBank/DDBJ whole genome shotgun (WGS) entry which is preliminary data.</text>
</comment>
<dbReference type="InterPro" id="IPR003593">
    <property type="entry name" value="AAA+_ATPase"/>
</dbReference>
<evidence type="ECO:0000313" key="7">
    <source>
        <dbReference type="Proteomes" id="UP001165289"/>
    </source>
</evidence>